<evidence type="ECO:0000313" key="3">
    <source>
        <dbReference type="Proteomes" id="UP000095009"/>
    </source>
</evidence>
<sequence length="645" mass="73510">MYQPSNYFTAPNIFHSYITDQFSLPPLKAENSSVNRKTYQGIKPLPGSYGNQRLTAHAHQGFRSVADATPRTHDKTSSSLLNGITKYMLNINEVNQRTDLKKTETSNLATNHSFANTQSRTDSVSMNNNFDQRTNLGYSFNYSPSSYYKNRSGSSTLPSDEEEEEEEGDEEEGEEKEPYMNDIELKDDGTKVDIKTEEEKQDGNSFETYLRNEISESDHHKLDSYLEILNNNLKLQERCATDSFLSDFDTSESSSVNSMKEESTNEVYRPYSPPSEYSKLRDSTKAKVRDRSSSDSSLGFDLVVARKRHYHYINTAKEIQERTGALRPQGRPFTRGMTVKFCSFPSLLSVFCGTTRGFSDIVDFGVMLNNYWADLSVATLPSYITSYPLVKRVVFSSDGPGARKKLERPGSVRKRRCNDQRKMANRITDVFLKRKSSVITKHEIQNGSSDSSCPHSENEETKFDNVNECIEQLFGYKQYVFVRVIRSGSGNPTGARILKLETILPDNKVCTAEFVKQYVAYPRYKADMKIFVMPLDKDHSSSSMEYQKQFLYTDPSMLKEDLNNGVISSDSIVYKCFSKKWYPAVSNASCNTNSELNRVSNFHFGPSIKTRRVTEDIIYCDDQTYKHVDSSMATFGIRINKSNRS</sequence>
<proteinExistence type="predicted"/>
<feature type="compositionally biased region" description="Basic and acidic residues" evidence="1">
    <location>
        <begin position="278"/>
        <end position="293"/>
    </location>
</feature>
<feature type="region of interest" description="Disordered" evidence="1">
    <location>
        <begin position="247"/>
        <end position="295"/>
    </location>
</feature>
<dbReference type="EMBL" id="KV454406">
    <property type="protein sequence ID" value="ODQ67943.1"/>
    <property type="molecule type" value="Genomic_DNA"/>
</dbReference>
<name>A0A1E3PR89_9ASCO</name>
<dbReference type="OrthoDB" id="3980854at2759"/>
<accession>A0A1E3PR89</accession>
<gene>
    <name evidence="2" type="ORF">NADFUDRAFT_63437</name>
</gene>
<evidence type="ECO:0000313" key="2">
    <source>
        <dbReference type="EMBL" id="ODQ67943.1"/>
    </source>
</evidence>
<feature type="compositionally biased region" description="Basic and acidic residues" evidence="1">
    <location>
        <begin position="176"/>
        <end position="189"/>
    </location>
</feature>
<dbReference type="Proteomes" id="UP000095009">
    <property type="component" value="Unassembled WGS sequence"/>
</dbReference>
<organism evidence="2 3">
    <name type="scientific">Nadsonia fulvescens var. elongata DSM 6958</name>
    <dbReference type="NCBI Taxonomy" id="857566"/>
    <lineage>
        <taxon>Eukaryota</taxon>
        <taxon>Fungi</taxon>
        <taxon>Dikarya</taxon>
        <taxon>Ascomycota</taxon>
        <taxon>Saccharomycotina</taxon>
        <taxon>Dipodascomycetes</taxon>
        <taxon>Dipodascales</taxon>
        <taxon>Dipodascales incertae sedis</taxon>
        <taxon>Nadsonia</taxon>
    </lineage>
</organism>
<keyword evidence="3" id="KW-1185">Reference proteome</keyword>
<reference evidence="2 3" key="1">
    <citation type="journal article" date="2016" name="Proc. Natl. Acad. Sci. U.S.A.">
        <title>Comparative genomics of biotechnologically important yeasts.</title>
        <authorList>
            <person name="Riley R."/>
            <person name="Haridas S."/>
            <person name="Wolfe K.H."/>
            <person name="Lopes M.R."/>
            <person name="Hittinger C.T."/>
            <person name="Goeker M."/>
            <person name="Salamov A.A."/>
            <person name="Wisecaver J.H."/>
            <person name="Long T.M."/>
            <person name="Calvey C.H."/>
            <person name="Aerts A.L."/>
            <person name="Barry K.W."/>
            <person name="Choi C."/>
            <person name="Clum A."/>
            <person name="Coughlan A.Y."/>
            <person name="Deshpande S."/>
            <person name="Douglass A.P."/>
            <person name="Hanson S.J."/>
            <person name="Klenk H.-P."/>
            <person name="LaButti K.M."/>
            <person name="Lapidus A."/>
            <person name="Lindquist E.A."/>
            <person name="Lipzen A.M."/>
            <person name="Meier-Kolthoff J.P."/>
            <person name="Ohm R.A."/>
            <person name="Otillar R.P."/>
            <person name="Pangilinan J.L."/>
            <person name="Peng Y."/>
            <person name="Rokas A."/>
            <person name="Rosa C.A."/>
            <person name="Scheuner C."/>
            <person name="Sibirny A.A."/>
            <person name="Slot J.C."/>
            <person name="Stielow J.B."/>
            <person name="Sun H."/>
            <person name="Kurtzman C.P."/>
            <person name="Blackwell M."/>
            <person name="Grigoriev I.V."/>
            <person name="Jeffries T.W."/>
        </authorList>
    </citation>
    <scope>NUCLEOTIDE SEQUENCE [LARGE SCALE GENOMIC DNA]</scope>
    <source>
        <strain evidence="2 3">DSM 6958</strain>
    </source>
</reference>
<feature type="compositionally biased region" description="Acidic residues" evidence="1">
    <location>
        <begin position="159"/>
        <end position="175"/>
    </location>
</feature>
<protein>
    <submittedName>
        <fullName evidence="2">Uncharacterized protein</fullName>
    </submittedName>
</protein>
<feature type="compositionally biased region" description="Polar residues" evidence="1">
    <location>
        <begin position="109"/>
        <end position="158"/>
    </location>
</feature>
<dbReference type="STRING" id="857566.A0A1E3PR89"/>
<evidence type="ECO:0000256" key="1">
    <source>
        <dbReference type="SAM" id="MobiDB-lite"/>
    </source>
</evidence>
<dbReference type="AlphaFoldDB" id="A0A1E3PR89"/>
<feature type="region of interest" description="Disordered" evidence="1">
    <location>
        <begin position="109"/>
        <end position="189"/>
    </location>
</feature>